<dbReference type="SUPFAM" id="SSF47323">
    <property type="entry name" value="Anticodon-binding domain of a subclass of class I aminoacyl-tRNA synthetases"/>
    <property type="match status" value="1"/>
</dbReference>
<evidence type="ECO:0000313" key="13">
    <source>
        <dbReference type="Proteomes" id="UP000198723"/>
    </source>
</evidence>
<keyword evidence="8 10" id="KW-0030">Aminoacyl-tRNA synthetase</keyword>
<evidence type="ECO:0000256" key="1">
    <source>
        <dbReference type="ARBA" id="ARBA00003314"/>
    </source>
</evidence>
<dbReference type="STRING" id="1138170.GA0061105_113122"/>
<proteinExistence type="inferred from homology"/>
<dbReference type="Gene3D" id="3.40.50.620">
    <property type="entry name" value="HUPs"/>
    <property type="match status" value="1"/>
</dbReference>
<keyword evidence="5 10" id="KW-0547">Nucleotide-binding</keyword>
<reference evidence="12 13" key="1">
    <citation type="submission" date="2016-08" db="EMBL/GenBank/DDBJ databases">
        <authorList>
            <person name="Seilhamer J.J."/>
        </authorList>
    </citation>
    <scope>NUCLEOTIDE SEQUENCE [LARGE SCALE GENOMIC DNA]</scope>
    <source>
        <strain evidence="12 13">HBR26</strain>
    </source>
</reference>
<comment type="similarity">
    <text evidence="10">Belongs to the class-I aminoacyl-tRNA synthetase family.</text>
</comment>
<keyword evidence="4 10" id="KW-0436">Ligase</keyword>
<feature type="domain" description="Methionyl/Leucyl tRNA synthetase" evidence="11">
    <location>
        <begin position="7"/>
        <end position="148"/>
    </location>
</feature>
<dbReference type="NCBIfam" id="TIGR00398">
    <property type="entry name" value="metG"/>
    <property type="match status" value="1"/>
</dbReference>
<dbReference type="InterPro" id="IPR015413">
    <property type="entry name" value="Methionyl/Leucyl_tRNA_Synth"/>
</dbReference>
<dbReference type="InterPro" id="IPR009080">
    <property type="entry name" value="tRNAsynth_Ia_anticodon-bd"/>
</dbReference>
<dbReference type="GO" id="GO:0004825">
    <property type="term" value="F:methionine-tRNA ligase activity"/>
    <property type="evidence" value="ECO:0007669"/>
    <property type="project" value="UniProtKB-EC"/>
</dbReference>
<evidence type="ECO:0000256" key="6">
    <source>
        <dbReference type="ARBA" id="ARBA00022840"/>
    </source>
</evidence>
<dbReference type="EC" id="6.1.1.10" evidence="2"/>
<dbReference type="PRINTS" id="PR01041">
    <property type="entry name" value="TRNASYNTHMET"/>
</dbReference>
<sequence>MTDKSFYLTTTIPYVNASPHIGFALELVQADALARYRKAEGWTVRLQTGSDENSLKNVLAAERAGCEPSAFVADNAGRFHELQTALNIDADDFIRTSSDPRHRPAVERLWRACEASGDLYRKSYTGLYCTGCEQFYAESELVGGCCPEHLTKPEEVTETNWFFRLSRYEQRLRIAIATDELRINPPSRRNEVLALINSGLNDFSVSRSSERARGWGIPVPGDPKQTIYVWYDALGNYLSALGYGEEAEPEALRKFWLDAHRREHLVGKGVTRFHAVYWPAILLSAGLPLPTTIHVHGYVTVDGRKIGKSNGNAVDPLPLAADYGADALRYFLLRHIRAHEDGDFTVERLEAAYHGELIAQLGNLFNRILSIAAKQKIVVCVRLDETDEGKVSATRLAVKRAMDTASFHEALAAVFDLVSYANKRVVELEPWALVKALNAAAEAERFELETRLLTSFAALGGLLREIVLLLAPFLPETAETLTRQIDILGGAARSDVQIVPVFPKLN</sequence>
<evidence type="ECO:0000256" key="5">
    <source>
        <dbReference type="ARBA" id="ARBA00022741"/>
    </source>
</evidence>
<dbReference type="Gene3D" id="1.10.730.10">
    <property type="entry name" value="Isoleucyl-tRNA Synthetase, Domain 1"/>
    <property type="match status" value="1"/>
</dbReference>
<evidence type="ECO:0000256" key="4">
    <source>
        <dbReference type="ARBA" id="ARBA00022598"/>
    </source>
</evidence>
<dbReference type="GO" id="GO:0006431">
    <property type="term" value="P:methionyl-tRNA aminoacylation"/>
    <property type="evidence" value="ECO:0007669"/>
    <property type="project" value="InterPro"/>
</dbReference>
<evidence type="ECO:0000256" key="2">
    <source>
        <dbReference type="ARBA" id="ARBA00012838"/>
    </source>
</evidence>
<dbReference type="RefSeq" id="WP_092753364.1">
    <property type="nucleotide sequence ID" value="NZ_FMAJ01000013.1"/>
</dbReference>
<keyword evidence="6 10" id="KW-0067">ATP-binding</keyword>
<dbReference type="PANTHER" id="PTHR43326">
    <property type="entry name" value="METHIONYL-TRNA SYNTHETASE"/>
    <property type="match status" value="1"/>
</dbReference>
<evidence type="ECO:0000256" key="8">
    <source>
        <dbReference type="ARBA" id="ARBA00023146"/>
    </source>
</evidence>
<evidence type="ECO:0000256" key="3">
    <source>
        <dbReference type="ARBA" id="ARBA00018753"/>
    </source>
</evidence>
<name>A0A1C3Y8X4_9HYPH</name>
<feature type="domain" description="Methionyl/Leucyl tRNA synthetase" evidence="11">
    <location>
        <begin position="152"/>
        <end position="368"/>
    </location>
</feature>
<dbReference type="Proteomes" id="UP000198723">
    <property type="component" value="Unassembled WGS sequence"/>
</dbReference>
<dbReference type="Gene3D" id="2.170.220.10">
    <property type="match status" value="1"/>
</dbReference>
<accession>A0A1C3Y8X4</accession>
<dbReference type="InterPro" id="IPR033911">
    <property type="entry name" value="MetRS_core"/>
</dbReference>
<dbReference type="PANTHER" id="PTHR43326:SF1">
    <property type="entry name" value="METHIONINE--TRNA LIGASE, MITOCHONDRIAL"/>
    <property type="match status" value="1"/>
</dbReference>
<evidence type="ECO:0000259" key="11">
    <source>
        <dbReference type="Pfam" id="PF09334"/>
    </source>
</evidence>
<evidence type="ECO:0000256" key="7">
    <source>
        <dbReference type="ARBA" id="ARBA00022917"/>
    </source>
</evidence>
<dbReference type="InterPro" id="IPR023457">
    <property type="entry name" value="Met-tRNA_synth_2"/>
</dbReference>
<dbReference type="CDD" id="cd00814">
    <property type="entry name" value="MetRS_core"/>
    <property type="match status" value="1"/>
</dbReference>
<dbReference type="Pfam" id="PF09334">
    <property type="entry name" value="tRNA-synt_1g"/>
    <property type="match status" value="2"/>
</dbReference>
<dbReference type="SUPFAM" id="SSF52374">
    <property type="entry name" value="Nucleotidylyl transferase"/>
    <property type="match status" value="1"/>
</dbReference>
<protein>
    <recommendedName>
        <fullName evidence="3">Methionine--tRNA ligase</fullName>
        <ecNumber evidence="2">6.1.1.10</ecNumber>
    </recommendedName>
    <alternativeName>
        <fullName evidence="9">Methionyl-tRNA synthetase</fullName>
    </alternativeName>
</protein>
<dbReference type="GO" id="GO:0005524">
    <property type="term" value="F:ATP binding"/>
    <property type="evidence" value="ECO:0007669"/>
    <property type="project" value="UniProtKB-KW"/>
</dbReference>
<gene>
    <name evidence="12" type="ORF">GA0061105_113122</name>
</gene>
<dbReference type="InterPro" id="IPR014758">
    <property type="entry name" value="Met-tRNA_synth"/>
</dbReference>
<keyword evidence="7 10" id="KW-0648">Protein biosynthesis</keyword>
<organism evidence="12 13">
    <name type="scientific">Rhizobium aethiopicum</name>
    <dbReference type="NCBI Taxonomy" id="1138170"/>
    <lineage>
        <taxon>Bacteria</taxon>
        <taxon>Pseudomonadati</taxon>
        <taxon>Pseudomonadota</taxon>
        <taxon>Alphaproteobacteria</taxon>
        <taxon>Hyphomicrobiales</taxon>
        <taxon>Rhizobiaceae</taxon>
        <taxon>Rhizobium/Agrobacterium group</taxon>
        <taxon>Rhizobium</taxon>
    </lineage>
</organism>
<evidence type="ECO:0000313" key="12">
    <source>
        <dbReference type="EMBL" id="SCB60883.1"/>
    </source>
</evidence>
<dbReference type="AlphaFoldDB" id="A0A1C3Y8X4"/>
<evidence type="ECO:0000256" key="10">
    <source>
        <dbReference type="RuleBase" id="RU363039"/>
    </source>
</evidence>
<dbReference type="InterPro" id="IPR014729">
    <property type="entry name" value="Rossmann-like_a/b/a_fold"/>
</dbReference>
<dbReference type="EMBL" id="FMAJ01000013">
    <property type="protein sequence ID" value="SCB60883.1"/>
    <property type="molecule type" value="Genomic_DNA"/>
</dbReference>
<evidence type="ECO:0000256" key="9">
    <source>
        <dbReference type="ARBA" id="ARBA00030904"/>
    </source>
</evidence>
<comment type="function">
    <text evidence="1">Is required not only for elongation of protein synthesis but also for the initiation of all mRNA translation through initiator tRNA(fMet) aminoacylation.</text>
</comment>